<dbReference type="EMBL" id="CP034662">
    <property type="protein sequence ID" value="AZQ92925.1"/>
    <property type="molecule type" value="Genomic_DNA"/>
</dbReference>
<accession>A0A3Q9GDE1</accession>
<evidence type="ECO:0000313" key="1">
    <source>
        <dbReference type="EMBL" id="AZQ92925.1"/>
    </source>
</evidence>
<protein>
    <submittedName>
        <fullName evidence="1">Uncharacterized protein</fullName>
    </submittedName>
</protein>
<dbReference type="Proteomes" id="UP000280228">
    <property type="component" value="Chromosome"/>
</dbReference>
<evidence type="ECO:0000313" key="2">
    <source>
        <dbReference type="EMBL" id="AZQ93913.1"/>
    </source>
</evidence>
<organism evidence="1 3">
    <name type="scientific">Moraxella catarrhalis</name>
    <name type="common">Branhamella catarrhalis</name>
    <dbReference type="NCBI Taxonomy" id="480"/>
    <lineage>
        <taxon>Bacteria</taxon>
        <taxon>Pseudomonadati</taxon>
        <taxon>Pseudomonadota</taxon>
        <taxon>Gammaproteobacteria</taxon>
        <taxon>Moraxellales</taxon>
        <taxon>Moraxellaceae</taxon>
        <taxon>Moraxella</taxon>
    </lineage>
</organism>
<name>A0A3Q9GDE1_MORCA</name>
<sequence>MQKATATIRLGKSEQVVTGRISYQDGQYHSIILSVSVCLGGHEIELDLQAHDDWQIAEVLAIQAGLFEPIALSENIKGAA</sequence>
<dbReference type="EMBL" id="CP034662">
    <property type="protein sequence ID" value="AZQ93913.1"/>
    <property type="molecule type" value="Genomic_DNA"/>
</dbReference>
<reference evidence="1 3" key="1">
    <citation type="submission" date="2018-12" db="EMBL/GenBank/DDBJ databases">
        <title>Persistence of Moraxella catarrhalis in Chronic Obstructive Pulmonary Disease and Regulation of the Hag/MID Adhesin.</title>
        <authorList>
            <person name="Murphy T."/>
            <person name="Zhao X."/>
            <person name="Vyas G."/>
            <person name="Aluvathingal J."/>
            <person name="Nadendla S."/>
            <person name="Tallon L."/>
            <person name="Tettelin H."/>
        </authorList>
    </citation>
    <scope>NUCLEOTIDE SEQUENCE [LARGE SCALE GENOMIC DNA]</scope>
    <source>
        <strain evidence="1 3">46P58B1</strain>
    </source>
</reference>
<evidence type="ECO:0000313" key="3">
    <source>
        <dbReference type="Proteomes" id="UP000280228"/>
    </source>
</evidence>
<dbReference type="AlphaFoldDB" id="A0A3Q9GDE1"/>
<gene>
    <name evidence="2" type="ORF">EJK53_1574</name>
    <name evidence="1" type="ORF">EJK53_1648</name>
</gene>
<proteinExistence type="predicted"/>
<dbReference type="RefSeq" id="WP_126705125.1">
    <property type="nucleotide sequence ID" value="NZ_CP034662.1"/>
</dbReference>